<gene>
    <name evidence="8" type="ORF">MAR_025205</name>
</gene>
<name>A0ABY7DVX7_MYAAR</name>
<evidence type="ECO:0000256" key="5">
    <source>
        <dbReference type="SAM" id="MobiDB-lite"/>
    </source>
</evidence>
<evidence type="ECO:0000313" key="9">
    <source>
        <dbReference type="Proteomes" id="UP001164746"/>
    </source>
</evidence>
<keyword evidence="7" id="KW-0732">Signal</keyword>
<evidence type="ECO:0000256" key="1">
    <source>
        <dbReference type="ARBA" id="ARBA00004370"/>
    </source>
</evidence>
<proteinExistence type="predicted"/>
<keyword evidence="3 6" id="KW-1133">Transmembrane helix</keyword>
<accession>A0ABY7DVX7</accession>
<dbReference type="EMBL" id="CP111014">
    <property type="protein sequence ID" value="WAR00833.1"/>
    <property type="molecule type" value="Genomic_DNA"/>
</dbReference>
<organism evidence="8 9">
    <name type="scientific">Mya arenaria</name>
    <name type="common">Soft-shell clam</name>
    <dbReference type="NCBI Taxonomy" id="6604"/>
    <lineage>
        <taxon>Eukaryota</taxon>
        <taxon>Metazoa</taxon>
        <taxon>Spiralia</taxon>
        <taxon>Lophotrochozoa</taxon>
        <taxon>Mollusca</taxon>
        <taxon>Bivalvia</taxon>
        <taxon>Autobranchia</taxon>
        <taxon>Heteroconchia</taxon>
        <taxon>Euheterodonta</taxon>
        <taxon>Imparidentia</taxon>
        <taxon>Neoheterodontei</taxon>
        <taxon>Myida</taxon>
        <taxon>Myoidea</taxon>
        <taxon>Myidae</taxon>
        <taxon>Mya</taxon>
    </lineage>
</organism>
<evidence type="ECO:0000256" key="2">
    <source>
        <dbReference type="ARBA" id="ARBA00022692"/>
    </source>
</evidence>
<dbReference type="InterPro" id="IPR026910">
    <property type="entry name" value="Shisa"/>
</dbReference>
<dbReference type="PANTHER" id="PTHR31395:SF23">
    <property type="entry name" value="GEO05642P1"/>
    <property type="match status" value="1"/>
</dbReference>
<evidence type="ECO:0000256" key="6">
    <source>
        <dbReference type="SAM" id="Phobius"/>
    </source>
</evidence>
<keyword evidence="9" id="KW-1185">Reference proteome</keyword>
<protein>
    <submittedName>
        <fullName evidence="8">Uncharacterized protein</fullName>
    </submittedName>
</protein>
<comment type="subcellular location">
    <subcellularLocation>
        <location evidence="1">Membrane</location>
    </subcellularLocation>
</comment>
<feature type="transmembrane region" description="Helical" evidence="6">
    <location>
        <begin position="60"/>
        <end position="85"/>
    </location>
</feature>
<feature type="compositionally biased region" description="Polar residues" evidence="5">
    <location>
        <begin position="166"/>
        <end position="178"/>
    </location>
</feature>
<keyword evidence="2 6" id="KW-0812">Transmembrane</keyword>
<reference evidence="8" key="1">
    <citation type="submission" date="2022-11" db="EMBL/GenBank/DDBJ databases">
        <title>Centuries of genome instability and evolution in soft-shell clam transmissible cancer (bioRxiv).</title>
        <authorList>
            <person name="Hart S.F.M."/>
            <person name="Yonemitsu M.A."/>
            <person name="Giersch R.M."/>
            <person name="Beal B.F."/>
            <person name="Arriagada G."/>
            <person name="Davis B.W."/>
            <person name="Ostrander E.A."/>
            <person name="Goff S.P."/>
            <person name="Metzger M.J."/>
        </authorList>
    </citation>
    <scope>NUCLEOTIDE SEQUENCE</scope>
    <source>
        <strain evidence="8">MELC-2E11</strain>
        <tissue evidence="8">Siphon/mantle</tissue>
    </source>
</reference>
<feature type="region of interest" description="Disordered" evidence="5">
    <location>
        <begin position="143"/>
        <end position="188"/>
    </location>
</feature>
<dbReference type="PANTHER" id="PTHR31395">
    <property type="entry name" value="SHISA"/>
    <property type="match status" value="1"/>
</dbReference>
<evidence type="ECO:0000256" key="4">
    <source>
        <dbReference type="ARBA" id="ARBA00023136"/>
    </source>
</evidence>
<dbReference type="Proteomes" id="UP001164746">
    <property type="component" value="Chromosome 3"/>
</dbReference>
<feature type="chain" id="PRO_5045661942" evidence="7">
    <location>
        <begin position="27"/>
        <end position="188"/>
    </location>
</feature>
<evidence type="ECO:0000256" key="7">
    <source>
        <dbReference type="SAM" id="SignalP"/>
    </source>
</evidence>
<sequence>MSLKMSLTDLWICFAFILSLAQGIAGGETCTYYNTYGYYTSGYCDGYCCSKTDDYCCSSWGWIAGVVVGAIVFVAVVAVVVFMVCAKMKAKKSRTVHVATVNTRSTGYSYNNNYNQFNKPPGTVMSNMPAPPPYSQVAFQQPGAGAYPPPPAYRETVTPYPPPPNGGTQSTSFSTGNNAAYPPPPPVY</sequence>
<feature type="signal peptide" evidence="7">
    <location>
        <begin position="1"/>
        <end position="26"/>
    </location>
</feature>
<evidence type="ECO:0000313" key="8">
    <source>
        <dbReference type="EMBL" id="WAR00833.1"/>
    </source>
</evidence>
<evidence type="ECO:0000256" key="3">
    <source>
        <dbReference type="ARBA" id="ARBA00022989"/>
    </source>
</evidence>
<keyword evidence="4 6" id="KW-0472">Membrane</keyword>